<name>A0A1H7R5C5_9RHOB</name>
<dbReference type="InterPro" id="IPR002925">
    <property type="entry name" value="Dienelactn_hydro"/>
</dbReference>
<sequence>MGERHVYETAGETMVGYRAKPDAPNGAGLLIAPAFCGLREFEMKQADRFAALGYDVLAVDYYGDGWRTEDADAASVKMATVQNDRAALLRRMRAALAEVRGWGPAKVGAMGFCLGGKAVLDLARAGGGDAAVLLHGVYDRPPFETVAMPPVLLCHGWNDPLALPAQFGKLAAELDEHSSDWHALCFGRTGHAFTNPARADGTSDMGYVKRSADRSWAAVEAFLAQQLT</sequence>
<dbReference type="GO" id="GO:0016787">
    <property type="term" value="F:hydrolase activity"/>
    <property type="evidence" value="ECO:0007669"/>
    <property type="project" value="UniProtKB-KW"/>
</dbReference>
<dbReference type="OrthoDB" id="9787933at2"/>
<protein>
    <submittedName>
        <fullName evidence="2">Dienelactone hydrolase</fullName>
    </submittedName>
</protein>
<accession>A0A1H7R5C5</accession>
<evidence type="ECO:0000259" key="1">
    <source>
        <dbReference type="Pfam" id="PF01738"/>
    </source>
</evidence>
<reference evidence="2 3" key="1">
    <citation type="submission" date="2016-10" db="EMBL/GenBank/DDBJ databases">
        <authorList>
            <person name="de Groot N.N."/>
        </authorList>
    </citation>
    <scope>NUCLEOTIDE SEQUENCE [LARGE SCALE GENOMIC DNA]</scope>
    <source>
        <strain evidence="2 3">DSM 14858</strain>
    </source>
</reference>
<dbReference type="RefSeq" id="WP_092764083.1">
    <property type="nucleotide sequence ID" value="NZ_FNZQ01000006.1"/>
</dbReference>
<gene>
    <name evidence="2" type="ORF">SAMN04488526_2948</name>
</gene>
<feature type="domain" description="Dienelactone hydrolase" evidence="1">
    <location>
        <begin position="16"/>
        <end position="226"/>
    </location>
</feature>
<evidence type="ECO:0000313" key="3">
    <source>
        <dbReference type="Proteomes" id="UP000199283"/>
    </source>
</evidence>
<dbReference type="InterPro" id="IPR029058">
    <property type="entry name" value="AB_hydrolase_fold"/>
</dbReference>
<dbReference type="EMBL" id="FNZQ01000006">
    <property type="protein sequence ID" value="SEL55440.1"/>
    <property type="molecule type" value="Genomic_DNA"/>
</dbReference>
<proteinExistence type="predicted"/>
<dbReference type="Proteomes" id="UP000199283">
    <property type="component" value="Unassembled WGS sequence"/>
</dbReference>
<organism evidence="2 3">
    <name type="scientific">Jannaschia helgolandensis</name>
    <dbReference type="NCBI Taxonomy" id="188906"/>
    <lineage>
        <taxon>Bacteria</taxon>
        <taxon>Pseudomonadati</taxon>
        <taxon>Pseudomonadota</taxon>
        <taxon>Alphaproteobacteria</taxon>
        <taxon>Rhodobacterales</taxon>
        <taxon>Roseobacteraceae</taxon>
        <taxon>Jannaschia</taxon>
    </lineage>
</organism>
<dbReference type="PANTHER" id="PTHR46623:SF6">
    <property type="entry name" value="ALPHA_BETA-HYDROLASES SUPERFAMILY PROTEIN"/>
    <property type="match status" value="1"/>
</dbReference>
<dbReference type="Gene3D" id="3.40.50.1820">
    <property type="entry name" value="alpha/beta hydrolase"/>
    <property type="match status" value="1"/>
</dbReference>
<dbReference type="STRING" id="188906.SAMN04488526_2948"/>
<dbReference type="AlphaFoldDB" id="A0A1H7R5C5"/>
<dbReference type="SUPFAM" id="SSF53474">
    <property type="entry name" value="alpha/beta-Hydrolases"/>
    <property type="match status" value="1"/>
</dbReference>
<keyword evidence="3" id="KW-1185">Reference proteome</keyword>
<evidence type="ECO:0000313" key="2">
    <source>
        <dbReference type="EMBL" id="SEL55440.1"/>
    </source>
</evidence>
<dbReference type="Pfam" id="PF01738">
    <property type="entry name" value="DLH"/>
    <property type="match status" value="1"/>
</dbReference>
<keyword evidence="2" id="KW-0378">Hydrolase</keyword>
<dbReference type="InterPro" id="IPR051049">
    <property type="entry name" value="Dienelactone_hydrolase-like"/>
</dbReference>
<dbReference type="PANTHER" id="PTHR46623">
    <property type="entry name" value="CARBOXYMETHYLENEBUTENOLIDASE-RELATED"/>
    <property type="match status" value="1"/>
</dbReference>